<dbReference type="GO" id="GO:0030527">
    <property type="term" value="F:structural constituent of chromatin"/>
    <property type="evidence" value="ECO:0007669"/>
    <property type="project" value="InterPro"/>
</dbReference>
<sequence>MPALAKPASRTAKPAAAPKPKPAAAKPKAATAGASHPPYFEMIKEAITALKERTGSSSQAIAKYVGDKHGQVILFATVLFTLVQRVYLRSSHVCCCPSVFLIARSLCVSC</sequence>
<dbReference type="InterPro" id="IPR005818">
    <property type="entry name" value="Histone_H1/H5_H15"/>
</dbReference>
<evidence type="ECO:0000256" key="6">
    <source>
        <dbReference type="RuleBase" id="RU003894"/>
    </source>
</evidence>
<feature type="compositionally biased region" description="Low complexity" evidence="7">
    <location>
        <begin position="1"/>
        <end position="34"/>
    </location>
</feature>
<dbReference type="Gene3D" id="1.10.10.10">
    <property type="entry name" value="Winged helix-like DNA-binding domain superfamily/Winged helix DNA-binding domain"/>
    <property type="match status" value="1"/>
</dbReference>
<dbReference type="InterPro" id="IPR036388">
    <property type="entry name" value="WH-like_DNA-bd_sf"/>
</dbReference>
<evidence type="ECO:0000256" key="3">
    <source>
        <dbReference type="ARBA" id="ARBA00022454"/>
    </source>
</evidence>
<keyword evidence="5 6" id="KW-0539">Nucleus</keyword>
<protein>
    <recommendedName>
        <fullName evidence="8">H15 domain-containing protein</fullName>
    </recommendedName>
</protein>
<feature type="region of interest" description="Disordered" evidence="7">
    <location>
        <begin position="1"/>
        <end position="36"/>
    </location>
</feature>
<dbReference type="AlphaFoldDB" id="B6TTN6"/>
<evidence type="ECO:0000256" key="1">
    <source>
        <dbReference type="ARBA" id="ARBA00004123"/>
    </source>
</evidence>
<dbReference type="PANTHER" id="PTHR11467:SF173">
    <property type="entry name" value="OS04G0253000 PROTEIN"/>
    <property type="match status" value="1"/>
</dbReference>
<dbReference type="PROSITE" id="PS51504">
    <property type="entry name" value="H15"/>
    <property type="match status" value="1"/>
</dbReference>
<dbReference type="GO" id="GO:0000786">
    <property type="term" value="C:nucleosome"/>
    <property type="evidence" value="ECO:0007669"/>
    <property type="project" value="InterPro"/>
</dbReference>
<evidence type="ECO:0000313" key="9">
    <source>
        <dbReference type="EMBL" id="ACG40469.1"/>
    </source>
</evidence>
<evidence type="ECO:0000256" key="7">
    <source>
        <dbReference type="SAM" id="MobiDB-lite"/>
    </source>
</evidence>
<dbReference type="InterPro" id="IPR005819">
    <property type="entry name" value="H1/H5"/>
</dbReference>
<dbReference type="PRINTS" id="PR00624">
    <property type="entry name" value="HISTONEH5"/>
</dbReference>
<dbReference type="InterPro" id="IPR036390">
    <property type="entry name" value="WH_DNA-bd_sf"/>
</dbReference>
<evidence type="ECO:0000256" key="5">
    <source>
        <dbReference type="ARBA" id="ARBA00023242"/>
    </source>
</evidence>
<organism evidence="9">
    <name type="scientific">Zea mays</name>
    <name type="common">Maize</name>
    <dbReference type="NCBI Taxonomy" id="4577"/>
    <lineage>
        <taxon>Eukaryota</taxon>
        <taxon>Viridiplantae</taxon>
        <taxon>Streptophyta</taxon>
        <taxon>Embryophyta</taxon>
        <taxon>Tracheophyta</taxon>
        <taxon>Spermatophyta</taxon>
        <taxon>Magnoliopsida</taxon>
        <taxon>Liliopsida</taxon>
        <taxon>Poales</taxon>
        <taxon>Poaceae</taxon>
        <taxon>PACMAD clade</taxon>
        <taxon>Panicoideae</taxon>
        <taxon>Andropogonodae</taxon>
        <taxon>Andropogoneae</taxon>
        <taxon>Tripsacinae</taxon>
        <taxon>Zea</taxon>
    </lineage>
</organism>
<proteinExistence type="evidence at transcript level"/>
<evidence type="ECO:0000256" key="4">
    <source>
        <dbReference type="ARBA" id="ARBA00023125"/>
    </source>
</evidence>
<keyword evidence="4 6" id="KW-0238">DNA-binding</keyword>
<comment type="subcellular location">
    <subcellularLocation>
        <location evidence="2">Chromosome</location>
    </subcellularLocation>
    <subcellularLocation>
        <location evidence="1 6">Nucleus</location>
    </subcellularLocation>
</comment>
<dbReference type="SUPFAM" id="SSF46785">
    <property type="entry name" value="Winged helix' DNA-binding domain"/>
    <property type="match status" value="1"/>
</dbReference>
<dbReference type="CDD" id="cd00073">
    <property type="entry name" value="H15"/>
    <property type="match status" value="1"/>
</dbReference>
<comment type="similarity">
    <text evidence="6">Belongs to the histone H1/H5 family.</text>
</comment>
<dbReference type="GO" id="GO:0006334">
    <property type="term" value="P:nucleosome assembly"/>
    <property type="evidence" value="ECO:0007669"/>
    <property type="project" value="InterPro"/>
</dbReference>
<dbReference type="SMART" id="SM00526">
    <property type="entry name" value="H15"/>
    <property type="match status" value="1"/>
</dbReference>
<dbReference type="EMBL" id="EU968351">
    <property type="protein sequence ID" value="ACG40469.1"/>
    <property type="molecule type" value="mRNA"/>
</dbReference>
<dbReference type="Pfam" id="PF00538">
    <property type="entry name" value="Linker_histone"/>
    <property type="match status" value="1"/>
</dbReference>
<dbReference type="GO" id="GO:0005634">
    <property type="term" value="C:nucleus"/>
    <property type="evidence" value="ECO:0007669"/>
    <property type="project" value="UniProtKB-SubCell"/>
</dbReference>
<dbReference type="PANTHER" id="PTHR11467">
    <property type="entry name" value="HISTONE H1"/>
    <property type="match status" value="1"/>
</dbReference>
<name>B6TTN6_MAIZE</name>
<evidence type="ECO:0000256" key="2">
    <source>
        <dbReference type="ARBA" id="ARBA00004286"/>
    </source>
</evidence>
<evidence type="ECO:0000259" key="8">
    <source>
        <dbReference type="PROSITE" id="PS51504"/>
    </source>
</evidence>
<accession>B6TTN6</accession>
<dbReference type="GO" id="GO:0003677">
    <property type="term" value="F:DNA binding"/>
    <property type="evidence" value="ECO:0007669"/>
    <property type="project" value="UniProtKB-KW"/>
</dbReference>
<reference evidence="9" key="1">
    <citation type="journal article" date="2009" name="Plant Mol. Biol.">
        <title>Insights into corn genes derived from large-scale cDNA sequencing.</title>
        <authorList>
            <person name="Alexandrov N.N."/>
            <person name="Brover V.V."/>
            <person name="Freidin S."/>
            <person name="Troukhan M.E."/>
            <person name="Tatarinova T.V."/>
            <person name="Zhang H."/>
            <person name="Swaller T.J."/>
            <person name="Lu Y.P."/>
            <person name="Bouck J."/>
            <person name="Flavell R.B."/>
            <person name="Feldmann K.A."/>
        </authorList>
    </citation>
    <scope>NUCLEOTIDE SEQUENCE</scope>
</reference>
<keyword evidence="3 6" id="KW-0158">Chromosome</keyword>
<feature type="domain" description="H15" evidence="8">
    <location>
        <begin position="35"/>
        <end position="110"/>
    </location>
</feature>